<feature type="region of interest" description="Disordered" evidence="1">
    <location>
        <begin position="46"/>
        <end position="65"/>
    </location>
</feature>
<evidence type="ECO:0000313" key="2">
    <source>
        <dbReference type="EMBL" id="SUS07442.1"/>
    </source>
</evidence>
<evidence type="ECO:0000256" key="1">
    <source>
        <dbReference type="SAM" id="MobiDB-lite"/>
    </source>
</evidence>
<accession>A0A380TG41</accession>
<feature type="compositionally biased region" description="Basic and acidic residues" evidence="1">
    <location>
        <begin position="51"/>
        <end position="63"/>
    </location>
</feature>
<reference evidence="2" key="1">
    <citation type="submission" date="2018-07" db="EMBL/GenBank/DDBJ databases">
        <authorList>
            <person name="Quirk P.G."/>
            <person name="Krulwich T.A."/>
        </authorList>
    </citation>
    <scope>NUCLEOTIDE SEQUENCE</scope>
</reference>
<organism evidence="2">
    <name type="scientific">metagenome</name>
    <dbReference type="NCBI Taxonomy" id="256318"/>
    <lineage>
        <taxon>unclassified sequences</taxon>
        <taxon>metagenomes</taxon>
    </lineage>
</organism>
<name>A0A380TG41_9ZZZZ</name>
<proteinExistence type="predicted"/>
<dbReference type="EMBL" id="UIDG01000378">
    <property type="protein sequence ID" value="SUS07442.1"/>
    <property type="molecule type" value="Genomic_DNA"/>
</dbReference>
<dbReference type="AlphaFoldDB" id="A0A380TG41"/>
<sequence>MSVAADLIAIAVSVNALDDFIAAGPKSRRRCGVAVADRKGGDRLFRRRNGDRRIGPRPAEGERGAVCCPTPSPAWPVASEFSALYRPQAL</sequence>
<protein>
    <submittedName>
        <fullName evidence="2">Uncharacterized protein</fullName>
    </submittedName>
</protein>
<gene>
    <name evidence="2" type="ORF">DF3PB_4390002</name>
</gene>